<dbReference type="InterPro" id="IPR001544">
    <property type="entry name" value="Aminotrans_IV"/>
</dbReference>
<dbReference type="Gene3D" id="3.30.470.10">
    <property type="match status" value="1"/>
</dbReference>
<dbReference type="InterPro" id="IPR043131">
    <property type="entry name" value="BCAT-like_N"/>
</dbReference>
<keyword evidence="3" id="KW-1185">Reference proteome</keyword>
<reference evidence="3" key="1">
    <citation type="journal article" date="2019" name="Int. J. Syst. Evol. Microbiol.">
        <title>The Global Catalogue of Microorganisms (GCM) 10K type strain sequencing project: providing services to taxonomists for standard genome sequencing and annotation.</title>
        <authorList>
            <consortium name="The Broad Institute Genomics Platform"/>
            <consortium name="The Broad Institute Genome Sequencing Center for Infectious Disease"/>
            <person name="Wu L."/>
            <person name="Ma J."/>
        </authorList>
    </citation>
    <scope>NUCLEOTIDE SEQUENCE [LARGE SCALE GENOMIC DNA]</scope>
    <source>
        <strain evidence="3">CGMCC 1.10759</strain>
    </source>
</reference>
<keyword evidence="2" id="KW-0808">Transferase</keyword>
<dbReference type="EMBL" id="JBHSDU010000002">
    <property type="protein sequence ID" value="MFC4308411.1"/>
    <property type="molecule type" value="Genomic_DNA"/>
</dbReference>
<name>A0ABV8SM37_9GAMM</name>
<evidence type="ECO:0000313" key="3">
    <source>
        <dbReference type="Proteomes" id="UP001595904"/>
    </source>
</evidence>
<protein>
    <submittedName>
        <fullName evidence="2">D-amino acid aminotransferase</fullName>
    </submittedName>
</protein>
<comment type="caution">
    <text evidence="2">The sequence shown here is derived from an EMBL/GenBank/DDBJ whole genome shotgun (WGS) entry which is preliminary data.</text>
</comment>
<accession>A0ABV8SM37</accession>
<evidence type="ECO:0000313" key="2">
    <source>
        <dbReference type="EMBL" id="MFC4308411.1"/>
    </source>
</evidence>
<dbReference type="SUPFAM" id="SSF56752">
    <property type="entry name" value="D-aminoacid aminotransferase-like PLP-dependent enzymes"/>
    <property type="match status" value="1"/>
</dbReference>
<proteinExistence type="inferred from homology"/>
<dbReference type="Proteomes" id="UP001595904">
    <property type="component" value="Unassembled WGS sequence"/>
</dbReference>
<sequence length="293" mass="32211">MPDPLPQCYLNGEYVALRDARISPLDRGFLFGDSVYEVLPVFGGRMFLFREHFDRLARSLREIRMENPHTHEEWRGILEQLIARNASSDCYVYVQVSRGAEYGRNHAFPVVAVKSTVFAMASPLPVFTDAQRAAGLSAITVEDFRWGRCDIKSTALLANVLMKQQAADAGANEAIIVRDGDVMEGSSTSVFVVKNGVVATPPNSHRILPGTTRDAALSLANNVMPVDIRRISVDELRNADEVWISAATRDVLPVTRIDGAPVGTGRPGPAWLRMADAFTKLRQQLAGTPAYTP</sequence>
<keyword evidence="2" id="KW-0032">Aminotransferase</keyword>
<comment type="similarity">
    <text evidence="1">Belongs to the class-IV pyridoxal-phosphate-dependent aminotransferase family.</text>
</comment>
<evidence type="ECO:0000256" key="1">
    <source>
        <dbReference type="ARBA" id="ARBA00009320"/>
    </source>
</evidence>
<dbReference type="PANTHER" id="PTHR42743:SF10">
    <property type="entry name" value="D-ALANINE AMINOTRANSFERASE"/>
    <property type="match status" value="1"/>
</dbReference>
<dbReference type="Pfam" id="PF01063">
    <property type="entry name" value="Aminotran_4"/>
    <property type="match status" value="1"/>
</dbReference>
<dbReference type="InterPro" id="IPR050571">
    <property type="entry name" value="Class-IV_PLP-Dep_Aminotrnsfr"/>
</dbReference>
<dbReference type="InterPro" id="IPR036038">
    <property type="entry name" value="Aminotransferase-like"/>
</dbReference>
<dbReference type="RefSeq" id="WP_380595506.1">
    <property type="nucleotide sequence ID" value="NZ_JBHSDU010000002.1"/>
</dbReference>
<dbReference type="CDD" id="cd01558">
    <property type="entry name" value="D-AAT_like"/>
    <property type="match status" value="1"/>
</dbReference>
<dbReference type="GO" id="GO:0008483">
    <property type="term" value="F:transaminase activity"/>
    <property type="evidence" value="ECO:0007669"/>
    <property type="project" value="UniProtKB-KW"/>
</dbReference>
<gene>
    <name evidence="2" type="ORF">ACFPN2_04895</name>
</gene>
<dbReference type="InterPro" id="IPR043132">
    <property type="entry name" value="BCAT-like_C"/>
</dbReference>
<dbReference type="Gene3D" id="3.20.10.10">
    <property type="entry name" value="D-amino Acid Aminotransferase, subunit A, domain 2"/>
    <property type="match status" value="1"/>
</dbReference>
<dbReference type="PANTHER" id="PTHR42743">
    <property type="entry name" value="AMINO-ACID AMINOTRANSFERASE"/>
    <property type="match status" value="1"/>
</dbReference>
<organism evidence="2 3">
    <name type="scientific">Steroidobacter flavus</name>
    <dbReference type="NCBI Taxonomy" id="1842136"/>
    <lineage>
        <taxon>Bacteria</taxon>
        <taxon>Pseudomonadati</taxon>
        <taxon>Pseudomonadota</taxon>
        <taxon>Gammaproteobacteria</taxon>
        <taxon>Steroidobacterales</taxon>
        <taxon>Steroidobacteraceae</taxon>
        <taxon>Steroidobacter</taxon>
    </lineage>
</organism>